<dbReference type="AlphaFoldDB" id="A0A9P4N1I3"/>
<dbReference type="Proteomes" id="UP000800093">
    <property type="component" value="Unassembled WGS sequence"/>
</dbReference>
<keyword evidence="3" id="KW-1185">Reference proteome</keyword>
<organism evidence="2 3">
    <name type="scientific">Lojkania enalia</name>
    <dbReference type="NCBI Taxonomy" id="147567"/>
    <lineage>
        <taxon>Eukaryota</taxon>
        <taxon>Fungi</taxon>
        <taxon>Dikarya</taxon>
        <taxon>Ascomycota</taxon>
        <taxon>Pezizomycotina</taxon>
        <taxon>Dothideomycetes</taxon>
        <taxon>Pleosporomycetidae</taxon>
        <taxon>Pleosporales</taxon>
        <taxon>Pleosporales incertae sedis</taxon>
        <taxon>Lojkania</taxon>
    </lineage>
</organism>
<proteinExistence type="predicted"/>
<sequence>MQQPPSTRTFMAPHQASHPVPQDQEIRPSTPASLSNMANFDPDRIFRWCHTATTIDQSLLLSPLTPRPFTDAELGFKYMDRSTSSSSLEMPYRVSDTHSPQEGPEKLYPIGPPTPMGSMDAPAFVPLAAMYRAQEQVRCGVDLPPLMVPEVYREGGKVVGGPRLIASGLEKIDGDLIKVCLLFQNTVPLVGYMIE</sequence>
<name>A0A9P4N1I3_9PLEO</name>
<accession>A0A9P4N1I3</accession>
<evidence type="ECO:0000313" key="2">
    <source>
        <dbReference type="EMBL" id="KAF2258764.1"/>
    </source>
</evidence>
<evidence type="ECO:0000313" key="3">
    <source>
        <dbReference type="Proteomes" id="UP000800093"/>
    </source>
</evidence>
<comment type="caution">
    <text evidence="2">The sequence shown here is derived from an EMBL/GenBank/DDBJ whole genome shotgun (WGS) entry which is preliminary data.</text>
</comment>
<feature type="region of interest" description="Disordered" evidence="1">
    <location>
        <begin position="1"/>
        <end position="27"/>
    </location>
</feature>
<dbReference type="OrthoDB" id="3799096at2759"/>
<gene>
    <name evidence="2" type="ORF">CC78DRAFT_97951</name>
</gene>
<protein>
    <submittedName>
        <fullName evidence="2">Uncharacterized protein</fullName>
    </submittedName>
</protein>
<evidence type="ECO:0000256" key="1">
    <source>
        <dbReference type="SAM" id="MobiDB-lite"/>
    </source>
</evidence>
<reference evidence="3" key="1">
    <citation type="journal article" date="2020" name="Stud. Mycol.">
        <title>101 Dothideomycetes genomes: A test case for predicting lifestyles and emergence of pathogens.</title>
        <authorList>
            <person name="Haridas S."/>
            <person name="Albert R."/>
            <person name="Binder M."/>
            <person name="Bloem J."/>
            <person name="LaButti K."/>
            <person name="Salamov A."/>
            <person name="Andreopoulos B."/>
            <person name="Baker S."/>
            <person name="Barry K."/>
            <person name="Bills G."/>
            <person name="Bluhm B."/>
            <person name="Cannon C."/>
            <person name="Castanera R."/>
            <person name="Culley D."/>
            <person name="Daum C."/>
            <person name="Ezra D."/>
            <person name="Gonzalez J."/>
            <person name="Henrissat B."/>
            <person name="Kuo A."/>
            <person name="Liang C."/>
            <person name="Lipzen A."/>
            <person name="Lutzoni F."/>
            <person name="Magnuson J."/>
            <person name="Mondo S."/>
            <person name="Nolan M."/>
            <person name="Ohm R."/>
            <person name="Pangilinan J."/>
            <person name="Park H.-J."/>
            <person name="Ramirez L."/>
            <person name="Alfaro M."/>
            <person name="Sun H."/>
            <person name="Tritt A."/>
            <person name="Yoshinaga Y."/>
            <person name="Zwiers L.-H."/>
            <person name="Turgeon B."/>
            <person name="Goodwin S."/>
            <person name="Spatafora J."/>
            <person name="Crous P."/>
            <person name="Grigoriev I."/>
        </authorList>
    </citation>
    <scope>NUCLEOTIDE SEQUENCE [LARGE SCALE GENOMIC DNA]</scope>
    <source>
        <strain evidence="3">CBS 304.66</strain>
    </source>
</reference>
<dbReference type="EMBL" id="ML986741">
    <property type="protein sequence ID" value="KAF2258764.1"/>
    <property type="molecule type" value="Genomic_DNA"/>
</dbReference>